<reference evidence="2 3" key="1">
    <citation type="submission" date="2023-04" db="EMBL/GenBank/DDBJ databases">
        <title>Klugiella caeni sp. nov. isolated from the sludge of biochemical tank.</title>
        <authorList>
            <person name="Geng K."/>
        </authorList>
    </citation>
    <scope>NUCLEOTIDE SEQUENCE [LARGE SCALE GENOMIC DNA]</scope>
    <source>
        <strain evidence="2 3">YN-L-19</strain>
    </source>
</reference>
<dbReference type="Proteomes" id="UP001321506">
    <property type="component" value="Unassembled WGS sequence"/>
</dbReference>
<proteinExistence type="predicted"/>
<gene>
    <name evidence="2" type="ORF">QF206_05110</name>
</gene>
<keyword evidence="3" id="KW-1185">Reference proteome</keyword>
<dbReference type="EMBL" id="JASATX010000001">
    <property type="protein sequence ID" value="MDI2098343.1"/>
    <property type="molecule type" value="Genomic_DNA"/>
</dbReference>
<evidence type="ECO:0000256" key="1">
    <source>
        <dbReference type="SAM" id="MobiDB-lite"/>
    </source>
</evidence>
<evidence type="ECO:0000313" key="2">
    <source>
        <dbReference type="EMBL" id="MDI2098343.1"/>
    </source>
</evidence>
<accession>A0AAW6T993</accession>
<evidence type="ECO:0000313" key="3">
    <source>
        <dbReference type="Proteomes" id="UP001321506"/>
    </source>
</evidence>
<dbReference type="RefSeq" id="WP_281488083.1">
    <property type="nucleotide sequence ID" value="NZ_CP159582.1"/>
</dbReference>
<sequence>MDQGSDAAVKEPVGSNAGQEFVADTARDEALAEELLSRVALIEDQPLEQRAEAYTQLFEELKSALEAGDLPRA</sequence>
<dbReference type="AlphaFoldDB" id="A0AAW6T993"/>
<feature type="region of interest" description="Disordered" evidence="1">
    <location>
        <begin position="1"/>
        <end position="22"/>
    </location>
</feature>
<comment type="caution">
    <text evidence="2">The sequence shown here is derived from an EMBL/GenBank/DDBJ whole genome shotgun (WGS) entry which is preliminary data.</text>
</comment>
<name>A0AAW6T993_9MICO</name>
<organism evidence="2 3">
    <name type="scientific">Ruicaihuangia caeni</name>
    <dbReference type="NCBI Taxonomy" id="3042517"/>
    <lineage>
        <taxon>Bacteria</taxon>
        <taxon>Bacillati</taxon>
        <taxon>Actinomycetota</taxon>
        <taxon>Actinomycetes</taxon>
        <taxon>Micrococcales</taxon>
        <taxon>Microbacteriaceae</taxon>
        <taxon>Ruicaihuangia</taxon>
    </lineage>
</organism>
<protein>
    <submittedName>
        <fullName evidence="2">Uncharacterized protein</fullName>
    </submittedName>
</protein>